<feature type="domain" description="TIL" evidence="4">
    <location>
        <begin position="31"/>
        <end position="90"/>
    </location>
</feature>
<evidence type="ECO:0000313" key="7">
    <source>
        <dbReference type="EMBL" id="CAF3547333.1"/>
    </source>
</evidence>
<evidence type="ECO:0000313" key="9">
    <source>
        <dbReference type="Proteomes" id="UP000663882"/>
    </source>
</evidence>
<dbReference type="Gene3D" id="2.10.25.10">
    <property type="entry name" value="Laminin"/>
    <property type="match status" value="2"/>
</dbReference>
<dbReference type="InterPro" id="IPR036084">
    <property type="entry name" value="Ser_inhib-like_sf"/>
</dbReference>
<protein>
    <recommendedName>
        <fullName evidence="4">TIL domain-containing protein</fullName>
    </recommendedName>
</protein>
<keyword evidence="1" id="KW-0646">Protease inhibitor</keyword>
<dbReference type="SUPFAM" id="SSF57567">
    <property type="entry name" value="Serine protease inhibitors"/>
    <property type="match status" value="2"/>
</dbReference>
<feature type="chain" id="PRO_5036409231" description="TIL domain-containing protein" evidence="3">
    <location>
        <begin position="22"/>
        <end position="155"/>
    </location>
</feature>
<evidence type="ECO:0000259" key="4">
    <source>
        <dbReference type="Pfam" id="PF01826"/>
    </source>
</evidence>
<dbReference type="Proteomes" id="UP000663874">
    <property type="component" value="Unassembled WGS sequence"/>
</dbReference>
<dbReference type="Proteomes" id="UP000663882">
    <property type="component" value="Unassembled WGS sequence"/>
</dbReference>
<evidence type="ECO:0000256" key="1">
    <source>
        <dbReference type="ARBA" id="ARBA00022690"/>
    </source>
</evidence>
<accession>A0A813QZT3</accession>
<evidence type="ECO:0000313" key="8">
    <source>
        <dbReference type="EMBL" id="CAF3653157.1"/>
    </source>
</evidence>
<gene>
    <name evidence="7" type="ORF">FNK824_LOCUS776</name>
    <name evidence="8" type="ORF">OTI717_LOCUS9485</name>
    <name evidence="5" type="ORF">RFH988_LOCUS2601</name>
    <name evidence="6" type="ORF">SEV965_LOCUS8325</name>
</gene>
<dbReference type="OrthoDB" id="6236007at2759"/>
<feature type="signal peptide" evidence="3">
    <location>
        <begin position="1"/>
        <end position="21"/>
    </location>
</feature>
<evidence type="ECO:0000256" key="2">
    <source>
        <dbReference type="ARBA" id="ARBA00023157"/>
    </source>
</evidence>
<dbReference type="Proteomes" id="UP000663823">
    <property type="component" value="Unassembled WGS sequence"/>
</dbReference>
<dbReference type="Proteomes" id="UP000663889">
    <property type="component" value="Unassembled WGS sequence"/>
</dbReference>
<keyword evidence="3" id="KW-0732">Signal</keyword>
<evidence type="ECO:0000313" key="6">
    <source>
        <dbReference type="EMBL" id="CAF0952391.1"/>
    </source>
</evidence>
<dbReference type="EMBL" id="CAJNOO010000057">
    <property type="protein sequence ID" value="CAF0775455.1"/>
    <property type="molecule type" value="Genomic_DNA"/>
</dbReference>
<dbReference type="EMBL" id="CAJOAX010000807">
    <property type="protein sequence ID" value="CAF3653157.1"/>
    <property type="molecule type" value="Genomic_DNA"/>
</dbReference>
<proteinExistence type="predicted"/>
<sequence length="155" mass="17236">MMNRISSILLSLLLTSIVVIQLDDLLDIKICGKNEKYTTCDSICPPTCDDIRYPLSKPYKTCVLLCKFDCFCKNGYYRAEDGSCVSPEKCCGDNEKYKTCGSACIETCDNKPEQCTKQCVVGCFCAWSDHVRQSNSTGSPCIHRDNCSNACNEDS</sequence>
<keyword evidence="2" id="KW-1015">Disulfide bond</keyword>
<dbReference type="InterPro" id="IPR002919">
    <property type="entry name" value="TIL_dom"/>
</dbReference>
<feature type="domain" description="TIL" evidence="4">
    <location>
        <begin position="91"/>
        <end position="147"/>
    </location>
</feature>
<dbReference type="CDD" id="cd19941">
    <property type="entry name" value="TIL"/>
    <property type="match status" value="2"/>
</dbReference>
<dbReference type="Pfam" id="PF01826">
    <property type="entry name" value="TIL"/>
    <property type="match status" value="2"/>
</dbReference>
<name>A0A813QZT3_9BILA</name>
<reference evidence="5" key="1">
    <citation type="submission" date="2021-02" db="EMBL/GenBank/DDBJ databases">
        <authorList>
            <person name="Nowell W R."/>
        </authorList>
    </citation>
    <scope>NUCLEOTIDE SEQUENCE</scope>
</reference>
<dbReference type="InterPro" id="IPR051368">
    <property type="entry name" value="SerProtInhib-TIL_Domain"/>
</dbReference>
<evidence type="ECO:0000313" key="5">
    <source>
        <dbReference type="EMBL" id="CAF0775455.1"/>
    </source>
</evidence>
<comment type="caution">
    <text evidence="5">The sequence shown here is derived from an EMBL/GenBank/DDBJ whole genome shotgun (WGS) entry which is preliminary data.</text>
</comment>
<organism evidence="5 9">
    <name type="scientific">Rotaria sordida</name>
    <dbReference type="NCBI Taxonomy" id="392033"/>
    <lineage>
        <taxon>Eukaryota</taxon>
        <taxon>Metazoa</taxon>
        <taxon>Spiralia</taxon>
        <taxon>Gnathifera</taxon>
        <taxon>Rotifera</taxon>
        <taxon>Eurotatoria</taxon>
        <taxon>Bdelloidea</taxon>
        <taxon>Philodinida</taxon>
        <taxon>Philodinidae</taxon>
        <taxon>Rotaria</taxon>
    </lineage>
</organism>
<dbReference type="GO" id="GO:0030414">
    <property type="term" value="F:peptidase inhibitor activity"/>
    <property type="evidence" value="ECO:0007669"/>
    <property type="project" value="UniProtKB-KW"/>
</dbReference>
<dbReference type="PANTHER" id="PTHR23259:SF70">
    <property type="entry name" value="ACCESSORY GLAND PROTEIN ACP62F-RELATED"/>
    <property type="match status" value="1"/>
</dbReference>
<dbReference type="PANTHER" id="PTHR23259">
    <property type="entry name" value="RIDDLE"/>
    <property type="match status" value="1"/>
</dbReference>
<dbReference type="EMBL" id="CAJOBE010000035">
    <property type="protein sequence ID" value="CAF3547333.1"/>
    <property type="molecule type" value="Genomic_DNA"/>
</dbReference>
<dbReference type="AlphaFoldDB" id="A0A813QZT3"/>
<evidence type="ECO:0000256" key="3">
    <source>
        <dbReference type="SAM" id="SignalP"/>
    </source>
</evidence>
<dbReference type="EMBL" id="CAJNOU010000304">
    <property type="protein sequence ID" value="CAF0952391.1"/>
    <property type="molecule type" value="Genomic_DNA"/>
</dbReference>